<sequence>MVDSSQIDAFDDWVFDLNETVNYGDNHPSPAISTNESSLPIIQTSSLVNKEEENNIKKRKNEQK</sequence>
<name>A0A821WWT8_9BILA</name>
<feature type="compositionally biased region" description="Basic and acidic residues" evidence="1">
    <location>
        <begin position="49"/>
        <end position="64"/>
    </location>
</feature>
<evidence type="ECO:0000313" key="3">
    <source>
        <dbReference type="Proteomes" id="UP000663873"/>
    </source>
</evidence>
<organism evidence="2 3">
    <name type="scientific">Rotaria socialis</name>
    <dbReference type="NCBI Taxonomy" id="392032"/>
    <lineage>
        <taxon>Eukaryota</taxon>
        <taxon>Metazoa</taxon>
        <taxon>Spiralia</taxon>
        <taxon>Gnathifera</taxon>
        <taxon>Rotifera</taxon>
        <taxon>Eurotatoria</taxon>
        <taxon>Bdelloidea</taxon>
        <taxon>Philodinida</taxon>
        <taxon>Philodinidae</taxon>
        <taxon>Rotaria</taxon>
    </lineage>
</organism>
<dbReference type="EMBL" id="CAJOBP010086628">
    <property type="protein sequence ID" value="CAF4933014.1"/>
    <property type="molecule type" value="Genomic_DNA"/>
</dbReference>
<evidence type="ECO:0000313" key="2">
    <source>
        <dbReference type="EMBL" id="CAF4933014.1"/>
    </source>
</evidence>
<evidence type="ECO:0000256" key="1">
    <source>
        <dbReference type="SAM" id="MobiDB-lite"/>
    </source>
</evidence>
<reference evidence="2" key="1">
    <citation type="submission" date="2021-02" db="EMBL/GenBank/DDBJ databases">
        <authorList>
            <person name="Nowell W R."/>
        </authorList>
    </citation>
    <scope>NUCLEOTIDE SEQUENCE</scope>
</reference>
<keyword evidence="3" id="KW-1185">Reference proteome</keyword>
<proteinExistence type="predicted"/>
<dbReference type="Proteomes" id="UP000663873">
    <property type="component" value="Unassembled WGS sequence"/>
</dbReference>
<feature type="non-terminal residue" evidence="2">
    <location>
        <position position="64"/>
    </location>
</feature>
<protein>
    <submittedName>
        <fullName evidence="2">Uncharacterized protein</fullName>
    </submittedName>
</protein>
<feature type="region of interest" description="Disordered" evidence="1">
    <location>
        <begin position="43"/>
        <end position="64"/>
    </location>
</feature>
<dbReference type="AlphaFoldDB" id="A0A821WWT8"/>
<accession>A0A821WWT8</accession>
<gene>
    <name evidence="2" type="ORF">UJA718_LOCUS46959</name>
</gene>
<comment type="caution">
    <text evidence="2">The sequence shown here is derived from an EMBL/GenBank/DDBJ whole genome shotgun (WGS) entry which is preliminary data.</text>
</comment>